<dbReference type="GO" id="GO:0046872">
    <property type="term" value="F:metal ion binding"/>
    <property type="evidence" value="ECO:0007669"/>
    <property type="project" value="UniProtKB-KW"/>
</dbReference>
<dbReference type="HAMAP" id="MF_00300">
    <property type="entry name" value="Chorismate_synth"/>
    <property type="match status" value="1"/>
</dbReference>
<comment type="cofactor">
    <cofactor evidence="1">
        <name>Mg(2+)</name>
        <dbReference type="ChEBI" id="CHEBI:18420"/>
    </cofactor>
</comment>
<keyword evidence="18" id="KW-0057">Aromatic amino acid biosynthesis</keyword>
<reference evidence="23" key="1">
    <citation type="submission" date="2016-11" db="UniProtKB">
        <authorList>
            <consortium name="WormBaseParasite"/>
        </authorList>
    </citation>
    <scope>IDENTIFICATION</scope>
</reference>
<dbReference type="Pfam" id="PF01264">
    <property type="entry name" value="Chorismate_synt"/>
    <property type="match status" value="1"/>
</dbReference>
<dbReference type="GO" id="GO:0008652">
    <property type="term" value="P:amino acid biosynthetic process"/>
    <property type="evidence" value="ECO:0007669"/>
    <property type="project" value="UniProtKB-KW"/>
</dbReference>
<comment type="similarity">
    <text evidence="5">Belongs to the SELO family.</text>
</comment>
<dbReference type="PANTHER" id="PTHR21085">
    <property type="entry name" value="CHORISMATE SYNTHASE"/>
    <property type="match status" value="1"/>
</dbReference>
<evidence type="ECO:0000256" key="9">
    <source>
        <dbReference type="ARBA" id="ARBA00022679"/>
    </source>
</evidence>
<keyword evidence="10" id="KW-0548">Nucleotidyltransferase</keyword>
<keyword evidence="8" id="KW-0645">Protease</keyword>
<dbReference type="InterPro" id="IPR001915">
    <property type="entry name" value="Peptidase_M48"/>
</dbReference>
<evidence type="ECO:0000256" key="8">
    <source>
        <dbReference type="ARBA" id="ARBA00022670"/>
    </source>
</evidence>
<evidence type="ECO:0000313" key="23">
    <source>
        <dbReference type="WBParaSite" id="L893_g22709.t1"/>
    </source>
</evidence>
<keyword evidence="17" id="KW-0482">Metalloprotease</keyword>
<dbReference type="InterPro" id="IPR020541">
    <property type="entry name" value="Chorismate_synthase_CS"/>
</dbReference>
<dbReference type="EC" id="4.2.3.5" evidence="6"/>
<keyword evidence="7" id="KW-0028">Amino-acid biosynthesis</keyword>
<dbReference type="Gene3D" id="3.60.150.10">
    <property type="entry name" value="Chorismate synthase AroC"/>
    <property type="match status" value="1"/>
</dbReference>
<evidence type="ECO:0000256" key="3">
    <source>
        <dbReference type="ARBA" id="ARBA00005044"/>
    </source>
</evidence>
<sequence length="857" mass="94613">MAGLGIATSRALALVTSDTPVYRETVETGAIVTRVAPSFVRFGSFEHWANDATRVRELLDYVLREFYPELLVEGDSEQERVCRFLQEVTHRSAEMVADWQTVGFCHGVMNTDNMSILGLTIDYGPYGFMDRFRVNHVCNHSDNQGRYAWNAQPAIVHWNLYRLASALMVLDPDVDAIKERLQTFEASFLKRYHANLQAKLGLRTWQADDAQLVDDWWRLLHNSGADFTLSFRALAQASKVPEAFLSLFEGSEDQAQAWWQAYSQRLTLDGSNTPEQREAMNRVNPLYVLRNHLAEQAIQAAAKDDASEIDTLLMLLRDPYTERAGFEAYAMPPPEAIGAVIDGCPPGLELSEQDIQFELDRRRPGTSRHVTQRREPDQVEILSGIYEGRTTGTPISLLIRNSDARSKDYGNLLDTFRPGHADYTYWKKFENRDPRGGGRSSARLTAPTVAAGAIAKKWLAEHFGVKIRGYMSQLGPIAIPFKSWDVVEQNPFYAPDLDVVPQLEAYMDELRKEGESIGARIEVVAEGVPAGWGEPIYDRLDADIAHAMMGLNAVKGVSIGAGFDCITQKGSEHGDALYPDGFKTNQAGGVLGGISSGQAVTVSLAIKPTASIRTMRPSVNRAGEAVEVQTLGRHDPCVGIRATPIAEALLAITTESGSVGVERKQFISNLVSEAELNQAAAQNYAQVLSQARQQKALDTDAAQTRRVKAIAQRLIEQVGVFRADARSWNWEVHLINQDEVNAWCMPGGKMAVYSGLIKRIQPTDAELAAVIGHEMAHALREHSREQVSQKMATSFGLTVLSALTGVQAVNDLGGTLSEVMFELPNSRTHESEADLIGVELAARAGYDPRAAVTLWQK</sequence>
<keyword evidence="16" id="KW-0460">Magnesium</keyword>
<dbReference type="GO" id="GO:0005524">
    <property type="term" value="F:ATP binding"/>
    <property type="evidence" value="ECO:0007669"/>
    <property type="project" value="UniProtKB-KW"/>
</dbReference>
<dbReference type="Pfam" id="PF02696">
    <property type="entry name" value="SelO"/>
    <property type="match status" value="1"/>
</dbReference>
<dbReference type="WBParaSite" id="L893_g22709.t1">
    <property type="protein sequence ID" value="L893_g22709.t1"/>
    <property type="gene ID" value="L893_g22709"/>
</dbReference>
<evidence type="ECO:0000256" key="4">
    <source>
        <dbReference type="ARBA" id="ARBA00008014"/>
    </source>
</evidence>
<dbReference type="UniPathway" id="UPA00053">
    <property type="reaction ID" value="UER00090"/>
</dbReference>
<dbReference type="GO" id="GO:0006508">
    <property type="term" value="P:proteolysis"/>
    <property type="evidence" value="ECO:0007669"/>
    <property type="project" value="UniProtKB-KW"/>
</dbReference>
<dbReference type="Gene3D" id="3.30.2010.10">
    <property type="entry name" value="Metalloproteases ('zincins'), catalytic domain"/>
    <property type="match status" value="1"/>
</dbReference>
<dbReference type="GO" id="GO:0009073">
    <property type="term" value="P:aromatic amino acid family biosynthetic process"/>
    <property type="evidence" value="ECO:0007669"/>
    <property type="project" value="UniProtKB-KW"/>
</dbReference>
<dbReference type="Proteomes" id="UP000095287">
    <property type="component" value="Unplaced"/>
</dbReference>
<dbReference type="PROSITE" id="PS00789">
    <property type="entry name" value="CHORISMATE_SYNTHASE_3"/>
    <property type="match status" value="1"/>
</dbReference>
<keyword evidence="11" id="KW-0479">Metal-binding</keyword>
<evidence type="ECO:0000256" key="19">
    <source>
        <dbReference type="ARBA" id="ARBA00023239"/>
    </source>
</evidence>
<dbReference type="SUPFAM" id="SSF103263">
    <property type="entry name" value="Chorismate synthase, AroC"/>
    <property type="match status" value="1"/>
</dbReference>
<dbReference type="GO" id="GO:0005829">
    <property type="term" value="C:cytosol"/>
    <property type="evidence" value="ECO:0007669"/>
    <property type="project" value="TreeGrafter"/>
</dbReference>
<evidence type="ECO:0000256" key="6">
    <source>
        <dbReference type="ARBA" id="ARBA00013036"/>
    </source>
</evidence>
<evidence type="ECO:0000256" key="14">
    <source>
        <dbReference type="ARBA" id="ARBA00022833"/>
    </source>
</evidence>
<keyword evidence="13" id="KW-0378">Hydrolase</keyword>
<evidence type="ECO:0000256" key="15">
    <source>
        <dbReference type="ARBA" id="ARBA00022840"/>
    </source>
</evidence>
<dbReference type="GO" id="GO:0010181">
    <property type="term" value="F:FMN binding"/>
    <property type="evidence" value="ECO:0007669"/>
    <property type="project" value="TreeGrafter"/>
</dbReference>
<dbReference type="CDD" id="cd07304">
    <property type="entry name" value="Chorismate_synthase"/>
    <property type="match status" value="1"/>
</dbReference>
<dbReference type="PANTHER" id="PTHR21085:SF0">
    <property type="entry name" value="CHORISMATE SYNTHASE"/>
    <property type="match status" value="1"/>
</dbReference>
<dbReference type="InterPro" id="IPR035904">
    <property type="entry name" value="Chorismate_synth_AroC_sf"/>
</dbReference>
<dbReference type="InterPro" id="IPR000453">
    <property type="entry name" value="Chorismate_synth"/>
</dbReference>
<dbReference type="AlphaFoldDB" id="A0A1I7Z4E2"/>
<dbReference type="GO" id="GO:0009423">
    <property type="term" value="P:chorismate biosynthetic process"/>
    <property type="evidence" value="ECO:0007669"/>
    <property type="project" value="UniProtKB-UniPathway"/>
</dbReference>
<dbReference type="NCBIfam" id="TIGR00033">
    <property type="entry name" value="aroC"/>
    <property type="match status" value="1"/>
</dbReference>
<dbReference type="GO" id="GO:0004107">
    <property type="term" value="F:chorismate synthase activity"/>
    <property type="evidence" value="ECO:0007669"/>
    <property type="project" value="UniProtKB-EC"/>
</dbReference>
<evidence type="ECO:0000256" key="16">
    <source>
        <dbReference type="ARBA" id="ARBA00022842"/>
    </source>
</evidence>
<keyword evidence="19" id="KW-0456">Lyase</keyword>
<evidence type="ECO:0000256" key="13">
    <source>
        <dbReference type="ARBA" id="ARBA00022801"/>
    </source>
</evidence>
<comment type="cofactor">
    <cofactor evidence="2">
        <name>Zn(2+)</name>
        <dbReference type="ChEBI" id="CHEBI:29105"/>
    </cofactor>
</comment>
<evidence type="ECO:0000256" key="1">
    <source>
        <dbReference type="ARBA" id="ARBA00001946"/>
    </source>
</evidence>
<proteinExistence type="inferred from homology"/>
<evidence type="ECO:0000256" key="2">
    <source>
        <dbReference type="ARBA" id="ARBA00001947"/>
    </source>
</evidence>
<evidence type="ECO:0000256" key="12">
    <source>
        <dbReference type="ARBA" id="ARBA00022741"/>
    </source>
</evidence>
<evidence type="ECO:0000259" key="21">
    <source>
        <dbReference type="Pfam" id="PF01435"/>
    </source>
</evidence>
<feature type="domain" description="Peptidase M48" evidence="21">
    <location>
        <begin position="702"/>
        <end position="855"/>
    </location>
</feature>
<comment type="similarity">
    <text evidence="4">Belongs to the chorismate synthase family.</text>
</comment>
<dbReference type="Pfam" id="PF01435">
    <property type="entry name" value="Peptidase_M48"/>
    <property type="match status" value="1"/>
</dbReference>
<dbReference type="GO" id="GO:0004222">
    <property type="term" value="F:metalloendopeptidase activity"/>
    <property type="evidence" value="ECO:0007669"/>
    <property type="project" value="InterPro"/>
</dbReference>
<evidence type="ECO:0000313" key="22">
    <source>
        <dbReference type="Proteomes" id="UP000095287"/>
    </source>
</evidence>
<protein>
    <recommendedName>
        <fullName evidence="6">chorismate synthase</fullName>
        <ecNumber evidence="6">4.2.3.5</ecNumber>
    </recommendedName>
    <alternativeName>
        <fullName evidence="20">Selenoprotein O</fullName>
    </alternativeName>
</protein>
<keyword evidence="12" id="KW-0547">Nucleotide-binding</keyword>
<dbReference type="CDD" id="cd07331">
    <property type="entry name" value="M48C_Oma1_like"/>
    <property type="match status" value="1"/>
</dbReference>
<evidence type="ECO:0000256" key="17">
    <source>
        <dbReference type="ARBA" id="ARBA00023049"/>
    </source>
</evidence>
<evidence type="ECO:0000256" key="7">
    <source>
        <dbReference type="ARBA" id="ARBA00022605"/>
    </source>
</evidence>
<evidence type="ECO:0000256" key="18">
    <source>
        <dbReference type="ARBA" id="ARBA00023141"/>
    </source>
</evidence>
<accession>A0A1I7Z4E2</accession>
<evidence type="ECO:0000256" key="11">
    <source>
        <dbReference type="ARBA" id="ARBA00022723"/>
    </source>
</evidence>
<evidence type="ECO:0000256" key="10">
    <source>
        <dbReference type="ARBA" id="ARBA00022695"/>
    </source>
</evidence>
<dbReference type="InterPro" id="IPR003846">
    <property type="entry name" value="SelO"/>
</dbReference>
<keyword evidence="14" id="KW-0862">Zinc</keyword>
<keyword evidence="22" id="KW-1185">Reference proteome</keyword>
<dbReference type="PROSITE" id="PS00788">
    <property type="entry name" value="CHORISMATE_SYNTHASE_2"/>
    <property type="match status" value="1"/>
</dbReference>
<dbReference type="GO" id="GO:0016779">
    <property type="term" value="F:nucleotidyltransferase activity"/>
    <property type="evidence" value="ECO:0007669"/>
    <property type="project" value="UniProtKB-KW"/>
</dbReference>
<keyword evidence="15" id="KW-0067">ATP-binding</keyword>
<keyword evidence="9" id="KW-0808">Transferase</keyword>
<organism evidence="22 23">
    <name type="scientific">Steinernema glaseri</name>
    <dbReference type="NCBI Taxonomy" id="37863"/>
    <lineage>
        <taxon>Eukaryota</taxon>
        <taxon>Metazoa</taxon>
        <taxon>Ecdysozoa</taxon>
        <taxon>Nematoda</taxon>
        <taxon>Chromadorea</taxon>
        <taxon>Rhabditida</taxon>
        <taxon>Tylenchina</taxon>
        <taxon>Panagrolaimomorpha</taxon>
        <taxon>Strongyloidoidea</taxon>
        <taxon>Steinernematidae</taxon>
        <taxon>Steinernema</taxon>
    </lineage>
</organism>
<dbReference type="NCBIfam" id="NF003793">
    <property type="entry name" value="PRK05382.1"/>
    <property type="match status" value="1"/>
</dbReference>
<evidence type="ECO:0000256" key="20">
    <source>
        <dbReference type="ARBA" id="ARBA00031547"/>
    </source>
</evidence>
<name>A0A1I7Z4E2_9BILA</name>
<comment type="pathway">
    <text evidence="3">Metabolic intermediate biosynthesis; chorismate biosynthesis; chorismate from D-erythrose 4-phosphate and phosphoenolpyruvate: step 7/7.</text>
</comment>
<evidence type="ECO:0000256" key="5">
    <source>
        <dbReference type="ARBA" id="ARBA00009747"/>
    </source>
</evidence>